<protein>
    <recommendedName>
        <fullName evidence="4">SGNH domain-containing protein</fullName>
    </recommendedName>
</protein>
<dbReference type="EMBL" id="JAZGQO010000003">
    <property type="protein sequence ID" value="KAK6188517.1"/>
    <property type="molecule type" value="Genomic_DNA"/>
</dbReference>
<organism evidence="2 3">
    <name type="scientific">Patella caerulea</name>
    <name type="common">Rayed Mediterranean limpet</name>
    <dbReference type="NCBI Taxonomy" id="87958"/>
    <lineage>
        <taxon>Eukaryota</taxon>
        <taxon>Metazoa</taxon>
        <taxon>Spiralia</taxon>
        <taxon>Lophotrochozoa</taxon>
        <taxon>Mollusca</taxon>
        <taxon>Gastropoda</taxon>
        <taxon>Patellogastropoda</taxon>
        <taxon>Patelloidea</taxon>
        <taxon>Patellidae</taxon>
        <taxon>Patella</taxon>
    </lineage>
</organism>
<keyword evidence="1" id="KW-0812">Transmembrane</keyword>
<proteinExistence type="predicted"/>
<keyword evidence="3" id="KW-1185">Reference proteome</keyword>
<reference evidence="2 3" key="1">
    <citation type="submission" date="2024-01" db="EMBL/GenBank/DDBJ databases">
        <title>The genome of the rayed Mediterranean limpet Patella caerulea (Linnaeus, 1758).</title>
        <authorList>
            <person name="Anh-Thu Weber A."/>
            <person name="Halstead-Nussloch G."/>
        </authorList>
    </citation>
    <scope>NUCLEOTIDE SEQUENCE [LARGE SCALE GENOMIC DNA]</scope>
    <source>
        <strain evidence="2">AATW-2023a</strain>
        <tissue evidence="2">Whole specimen</tissue>
    </source>
</reference>
<evidence type="ECO:0000256" key="1">
    <source>
        <dbReference type="SAM" id="Phobius"/>
    </source>
</evidence>
<dbReference type="Proteomes" id="UP001347796">
    <property type="component" value="Unassembled WGS sequence"/>
</dbReference>
<accession>A0AAN8QCP9</accession>
<keyword evidence="1" id="KW-0472">Membrane</keyword>
<comment type="caution">
    <text evidence="2">The sequence shown here is derived from an EMBL/GenBank/DDBJ whole genome shotgun (WGS) entry which is preliminary data.</text>
</comment>
<sequence length="422" mass="48529">MVKTTVVVIGASVLFVTVYLALFYLNHVETNLTNGSNRFIQNETKWGLLAHISAIMGIQKEPMSCPDVLKYMPQGNWKTRLVTSEEEMEMNRFLQTARTQHLLPPSLQRADGKCGNVTFDNLKRGFHNLLWFRALCDPYGTTPCCYENFCTNHTVSQCTCDDCYDMRQTINAEHASWVPDNRACRFPERNNTEMCHILNKMKIIFVGDSFIRHVYLAFLLLLRNNTLDGGLNKYVTKDQHDRCVGLYMFTEKECRGLIDMSPNLCNGNTILYFREYNSLRVKANISSLIRSVSNQPNTICVVGQGLHDNYDHARIWSQILFPILTHRKSFNLTWPKIIWSAPHAPGLLKTPRVPEQSYGSVIEFNDNIRTYLSKWNIPIFDSFNLTDGVNSFDGAHYGLGVNLIKAKILIEYIRELRSREKS</sequence>
<evidence type="ECO:0000313" key="3">
    <source>
        <dbReference type="Proteomes" id="UP001347796"/>
    </source>
</evidence>
<name>A0AAN8QCP9_PATCE</name>
<dbReference type="AlphaFoldDB" id="A0AAN8QCP9"/>
<gene>
    <name evidence="2" type="ORF">SNE40_004677</name>
</gene>
<evidence type="ECO:0008006" key="4">
    <source>
        <dbReference type="Google" id="ProtNLM"/>
    </source>
</evidence>
<evidence type="ECO:0000313" key="2">
    <source>
        <dbReference type="EMBL" id="KAK6188517.1"/>
    </source>
</evidence>
<feature type="transmembrane region" description="Helical" evidence="1">
    <location>
        <begin position="6"/>
        <end position="25"/>
    </location>
</feature>
<keyword evidence="1" id="KW-1133">Transmembrane helix</keyword>
<dbReference type="SUPFAM" id="SSF52266">
    <property type="entry name" value="SGNH hydrolase"/>
    <property type="match status" value="1"/>
</dbReference>